<comment type="caution">
    <text evidence="1">The sequence shown here is derived from an EMBL/GenBank/DDBJ whole genome shotgun (WGS) entry which is preliminary data.</text>
</comment>
<dbReference type="Proteomes" id="UP001465976">
    <property type="component" value="Unassembled WGS sequence"/>
</dbReference>
<keyword evidence="2" id="KW-1185">Reference proteome</keyword>
<evidence type="ECO:0000313" key="2">
    <source>
        <dbReference type="Proteomes" id="UP001465976"/>
    </source>
</evidence>
<feature type="non-terminal residue" evidence="1">
    <location>
        <position position="110"/>
    </location>
</feature>
<dbReference type="EMBL" id="JBAHYK010003372">
    <property type="protein sequence ID" value="KAL0563586.1"/>
    <property type="molecule type" value="Genomic_DNA"/>
</dbReference>
<reference evidence="1 2" key="1">
    <citation type="submission" date="2024-02" db="EMBL/GenBank/DDBJ databases">
        <title>A draft genome for the cacao thread blight pathogen Marasmius crinis-equi.</title>
        <authorList>
            <person name="Cohen S.P."/>
            <person name="Baruah I.K."/>
            <person name="Amoako-Attah I."/>
            <person name="Bukari Y."/>
            <person name="Meinhardt L.W."/>
            <person name="Bailey B.A."/>
        </authorList>
    </citation>
    <scope>NUCLEOTIDE SEQUENCE [LARGE SCALE GENOMIC DNA]</scope>
    <source>
        <strain evidence="1 2">GH-76</strain>
    </source>
</reference>
<gene>
    <name evidence="1" type="ORF">V5O48_018477</name>
</gene>
<sequence>MSPQPPRQHNHPFINRTRRHSSFFSKLVFALSRAADVPLQHQILAHGLGVSLISALGSNTILPYPSAATHHGLLTSFLGLSPYRTVLLSMSAGAILKQVVWHTRIQQENM</sequence>
<proteinExistence type="predicted"/>
<protein>
    <submittedName>
        <fullName evidence="1">Uncharacterized protein</fullName>
    </submittedName>
</protein>
<name>A0ABR3EL23_9AGAR</name>
<organism evidence="1 2">
    <name type="scientific">Marasmius crinis-equi</name>
    <dbReference type="NCBI Taxonomy" id="585013"/>
    <lineage>
        <taxon>Eukaryota</taxon>
        <taxon>Fungi</taxon>
        <taxon>Dikarya</taxon>
        <taxon>Basidiomycota</taxon>
        <taxon>Agaricomycotina</taxon>
        <taxon>Agaricomycetes</taxon>
        <taxon>Agaricomycetidae</taxon>
        <taxon>Agaricales</taxon>
        <taxon>Marasmiineae</taxon>
        <taxon>Marasmiaceae</taxon>
        <taxon>Marasmius</taxon>
    </lineage>
</organism>
<accession>A0ABR3EL23</accession>
<evidence type="ECO:0000313" key="1">
    <source>
        <dbReference type="EMBL" id="KAL0563586.1"/>
    </source>
</evidence>